<dbReference type="InterPro" id="IPR021782">
    <property type="entry name" value="DUF3347"/>
</dbReference>
<proteinExistence type="predicted"/>
<dbReference type="RefSeq" id="WP_135070016.1">
    <property type="nucleotide sequence ID" value="NZ_SPSB01000001.1"/>
</dbReference>
<dbReference type="Proteomes" id="UP000297647">
    <property type="component" value="Unassembled WGS sequence"/>
</dbReference>
<name>A0A4Y9R0R2_9BACT</name>
<comment type="caution">
    <text evidence="3">The sequence shown here is derived from an EMBL/GenBank/DDBJ whole genome shotgun (WGS) entry which is preliminary data.</text>
</comment>
<reference evidence="3 4" key="1">
    <citation type="submission" date="2019-03" db="EMBL/GenBank/DDBJ databases">
        <title>Algoriphagus sp. nov, a new strain isolated from root system soil of mangrove plant Kandelia.</title>
        <authorList>
            <person name="Yin Q."/>
            <person name="Wang K."/>
            <person name="Song Z."/>
        </authorList>
    </citation>
    <scope>NUCLEOTIDE SEQUENCE [LARGE SCALE GENOMIC DNA]</scope>
    <source>
        <strain evidence="3 4">XY-J91</strain>
    </source>
</reference>
<feature type="chain" id="PRO_5021259102" evidence="1">
    <location>
        <begin position="20"/>
        <end position="187"/>
    </location>
</feature>
<dbReference type="PROSITE" id="PS51257">
    <property type="entry name" value="PROKAR_LIPOPROTEIN"/>
    <property type="match status" value="1"/>
</dbReference>
<dbReference type="EMBL" id="SPSB01000001">
    <property type="protein sequence ID" value="TFV97422.1"/>
    <property type="molecule type" value="Genomic_DNA"/>
</dbReference>
<protein>
    <submittedName>
        <fullName evidence="3">DUF3347 domain-containing protein</fullName>
    </submittedName>
</protein>
<sequence>MIKNSLFAIALGMILFACSESKTEQETQIETQEISSESPAVSEAKGTSAIIDAYLEVKDALVNDNSGEAASKSEALVAALKSFDVASSKGEDIEEAERLQMEAAMVAENLNSEDIAAQRESFQTLSVLMKDFIQIAGTDRTLYEQYCPMYKNNTGGVWLSASTDIKNPLFGSSMLTCGSVQDTIEVK</sequence>
<keyword evidence="4" id="KW-1185">Reference proteome</keyword>
<dbReference type="Pfam" id="PF11827">
    <property type="entry name" value="DUF3347"/>
    <property type="match status" value="1"/>
</dbReference>
<accession>A0A4Y9R0R2</accession>
<evidence type="ECO:0000313" key="3">
    <source>
        <dbReference type="EMBL" id="TFV97422.1"/>
    </source>
</evidence>
<dbReference type="OrthoDB" id="5513217at2"/>
<evidence type="ECO:0000256" key="1">
    <source>
        <dbReference type="SAM" id="SignalP"/>
    </source>
</evidence>
<dbReference type="AlphaFoldDB" id="A0A4Y9R0R2"/>
<gene>
    <name evidence="3" type="ORF">E4S40_01840</name>
</gene>
<feature type="domain" description="DUF3347" evidence="2">
    <location>
        <begin position="50"/>
        <end position="140"/>
    </location>
</feature>
<evidence type="ECO:0000259" key="2">
    <source>
        <dbReference type="Pfam" id="PF11827"/>
    </source>
</evidence>
<keyword evidence="1" id="KW-0732">Signal</keyword>
<evidence type="ECO:0000313" key="4">
    <source>
        <dbReference type="Proteomes" id="UP000297647"/>
    </source>
</evidence>
<feature type="signal peptide" evidence="1">
    <location>
        <begin position="1"/>
        <end position="19"/>
    </location>
</feature>
<organism evidence="3 4">
    <name type="scientific">Algoriphagus kandeliae</name>
    <dbReference type="NCBI Taxonomy" id="2562278"/>
    <lineage>
        <taxon>Bacteria</taxon>
        <taxon>Pseudomonadati</taxon>
        <taxon>Bacteroidota</taxon>
        <taxon>Cytophagia</taxon>
        <taxon>Cytophagales</taxon>
        <taxon>Cyclobacteriaceae</taxon>
        <taxon>Algoriphagus</taxon>
    </lineage>
</organism>